<dbReference type="KEGG" id="blau:DQQ01_01455"/>
<keyword evidence="1" id="KW-1133">Transmembrane helix</keyword>
<protein>
    <submittedName>
        <fullName evidence="2">Uncharacterized protein</fullName>
    </submittedName>
</protein>
<organism evidence="2 3">
    <name type="scientific">Blautia argi</name>
    <dbReference type="NCBI Taxonomy" id="1912897"/>
    <lineage>
        <taxon>Bacteria</taxon>
        <taxon>Bacillati</taxon>
        <taxon>Bacillota</taxon>
        <taxon>Clostridia</taxon>
        <taxon>Lachnospirales</taxon>
        <taxon>Lachnospiraceae</taxon>
        <taxon>Blautia</taxon>
    </lineage>
</organism>
<evidence type="ECO:0000313" key="2">
    <source>
        <dbReference type="EMBL" id="AWY97035.1"/>
    </source>
</evidence>
<feature type="transmembrane region" description="Helical" evidence="1">
    <location>
        <begin position="33"/>
        <end position="52"/>
    </location>
</feature>
<evidence type="ECO:0000313" key="3">
    <source>
        <dbReference type="Proteomes" id="UP000250003"/>
    </source>
</evidence>
<reference evidence="3" key="1">
    <citation type="submission" date="2018-06" db="EMBL/GenBank/DDBJ databases">
        <title>Description of Blautia argi sp. nov., a new anaerobic isolated from dog feces.</title>
        <authorList>
            <person name="Chang Y.-H."/>
            <person name="Paek J."/>
            <person name="Shin Y."/>
        </authorList>
    </citation>
    <scope>NUCLEOTIDE SEQUENCE [LARGE SCALE GENOMIC DNA]</scope>
    <source>
        <strain evidence="3">KCTC 15426</strain>
    </source>
</reference>
<proteinExistence type="predicted"/>
<gene>
    <name evidence="2" type="ORF">DQQ01_01455</name>
</gene>
<accession>A0A2Z4U7L0</accession>
<name>A0A2Z4U7L0_9FIRM</name>
<dbReference type="OrthoDB" id="564699at2"/>
<keyword evidence="1" id="KW-0472">Membrane</keyword>
<evidence type="ECO:0000256" key="1">
    <source>
        <dbReference type="SAM" id="Phobius"/>
    </source>
</evidence>
<keyword evidence="1" id="KW-0812">Transmembrane</keyword>
<dbReference type="RefSeq" id="WP_111917871.1">
    <property type="nucleotide sequence ID" value="NZ_CAUWHR010000023.1"/>
</dbReference>
<dbReference type="EMBL" id="CP030280">
    <property type="protein sequence ID" value="AWY97035.1"/>
    <property type="molecule type" value="Genomic_DNA"/>
</dbReference>
<dbReference type="Proteomes" id="UP000250003">
    <property type="component" value="Chromosome"/>
</dbReference>
<dbReference type="AlphaFoldDB" id="A0A2Z4U7L0"/>
<sequence length="472" mass="54874">MNKNEWELYFIRQEIENQKTEQQRRLVKKRVRMITLSLVLLAGIIGGTAFVVSRSSEYGKLKSAVKRQDYRLAAVQMAQHVNEKYGAEVCSAEDLDCSFWDPSNTRDYIGVRGVSRENPGEQVYMLYLSKEEAVYLDTFQWEEISVDLEKEAAEATGLQEVSCDTYCFTDLDKGKLYYFCPWLAAGGYITKYEGNLAEFFQNEREAREALPAVEEMQGTRINGALAFYFEEPDIKDMEARLKNPSLPYAKRFEEGLKAMEEKYQVDIQSTVLYQKAYQEMKLALDEKMRSAVFPTKYIDYGEGAVFFNPAYTLLTMSRDEIFLPRAEQMEEGIYLFSPGEKKIGDVYEYKNTEPDKELQAKAEKELPGWTMKKTFCLLENTEEIFLFREYAMVLDWERLCEGREGRIIGWSGVDWEIYEETAVPFPPEIRSDTYNMEDGYMVVGNHIGYGEELDEFGARKHMNDVMFSIWTK</sequence>
<keyword evidence="3" id="KW-1185">Reference proteome</keyword>